<comment type="similarity">
    <text evidence="4">Belongs to the MqnA/MqnD family. MqnA subfamily.</text>
</comment>
<dbReference type="HAMAP" id="MF_00995">
    <property type="entry name" value="MqnA"/>
    <property type="match status" value="1"/>
</dbReference>
<dbReference type="PANTHER" id="PTHR37690">
    <property type="entry name" value="CHORISMATE DEHYDRATASE"/>
    <property type="match status" value="1"/>
</dbReference>
<evidence type="ECO:0000313" key="6">
    <source>
        <dbReference type="EMBL" id="TLS71572.1"/>
    </source>
</evidence>
<name>A0A1C0B5Y1_9BACT</name>
<evidence type="ECO:0000256" key="4">
    <source>
        <dbReference type="HAMAP-Rule" id="MF_00995"/>
    </source>
</evidence>
<dbReference type="AlphaFoldDB" id="A0A1C0B5Y1"/>
<comment type="function">
    <text evidence="4">Catalyzes the dehydration of chorismate into 3-[(1-carboxyvinyl)oxy]benzoate, a step in the biosynthesis of menaquinone (MK, vitamin K2).</text>
</comment>
<dbReference type="GO" id="GO:0016836">
    <property type="term" value="F:hydro-lyase activity"/>
    <property type="evidence" value="ECO:0007669"/>
    <property type="project" value="UniProtKB-UniRule"/>
</dbReference>
<dbReference type="STRING" id="544718.AAX25_01947"/>
<keyword evidence="2 4" id="KW-0474">Menaquinone biosynthesis</keyword>
<dbReference type="EC" id="4.2.1.151" evidence="4"/>
<dbReference type="PATRIC" id="fig|544718.51.peg.1453"/>
<evidence type="ECO:0000313" key="8">
    <source>
        <dbReference type="Proteomes" id="UP000308001"/>
    </source>
</evidence>
<comment type="caution">
    <text evidence="5">The sequence shown here is derived from an EMBL/GenBank/DDBJ whole genome shotgun (WGS) entry which is preliminary data.</text>
</comment>
<dbReference type="InterPro" id="IPR003773">
    <property type="entry name" value="Menaquinone_biosynth"/>
</dbReference>
<evidence type="ECO:0000313" key="5">
    <source>
        <dbReference type="EMBL" id="OCL98568.1"/>
    </source>
</evidence>
<dbReference type="Gene3D" id="3.40.190.10">
    <property type="entry name" value="Periplasmic binding protein-like II"/>
    <property type="match status" value="1"/>
</dbReference>
<reference evidence="7" key="2">
    <citation type="submission" date="2015-05" db="EMBL/GenBank/DDBJ databases">
        <authorList>
            <person name="Rovetto F."/>
            <person name="Cocolin L."/>
            <person name="Illeghems K."/>
            <person name="Van Nieuwerburgh F."/>
            <person name="Houf K."/>
        </authorList>
    </citation>
    <scope>NUCLEOTIDE SEQUENCE [LARGE SCALE GENOMIC DNA]</scope>
    <source>
        <strain evidence="7">DU22</strain>
    </source>
</reference>
<sequence length="224" mass="26366">MIFSKIDFINLLPFHIYIKKNIKSNQLRASIEYKKSYPSIITNNFKKRKVHSAFISSIGSKNEKFLDFGIIARDYVDSVFILPNRKAKDDFQSKTSNALAKVLGLEGEVIIGDKALKFYLANKKKENPEEIIDLAKAWQNKFNLPFVFATLCYNKYEKRLKNITKNFDKRRVKIPQYILEIYSQRSGIAKNDILNYLQRIDYDITYKEKRALKLFLKLTTEKRI</sequence>
<dbReference type="GO" id="GO:0009234">
    <property type="term" value="P:menaquinone biosynthetic process"/>
    <property type="evidence" value="ECO:0007669"/>
    <property type="project" value="UniProtKB-UniRule"/>
</dbReference>
<protein>
    <recommendedName>
        <fullName evidence="4">Chorismate dehydratase</fullName>
        <ecNumber evidence="4">4.2.1.151</ecNumber>
    </recommendedName>
    <alternativeName>
        <fullName evidence="4">Menaquinone biosynthetic enzyme MqnA</fullName>
    </alternativeName>
</protein>
<dbReference type="InterPro" id="IPR030868">
    <property type="entry name" value="MqnA"/>
</dbReference>
<comment type="pathway">
    <text evidence="1 4">Quinol/quinone metabolism; menaquinone biosynthesis.</text>
</comment>
<reference evidence="5" key="1">
    <citation type="submission" date="2015-05" db="EMBL/GenBank/DDBJ databases">
        <authorList>
            <person name="Wang D.B."/>
            <person name="Wang M."/>
        </authorList>
    </citation>
    <scope>NUCLEOTIDE SEQUENCE [LARGE SCALE GENOMIC DNA]</scope>
    <source>
        <strain evidence="5">DU22</strain>
    </source>
</reference>
<dbReference type="PANTHER" id="PTHR37690:SF1">
    <property type="entry name" value="CHORISMATE DEHYDRATASE"/>
    <property type="match status" value="1"/>
</dbReference>
<comment type="catalytic activity">
    <reaction evidence="4">
        <text>chorismate = 3-[(1-carboxyvinyl)-oxy]benzoate + H2O</text>
        <dbReference type="Rhea" id="RHEA:40051"/>
        <dbReference type="ChEBI" id="CHEBI:15377"/>
        <dbReference type="ChEBI" id="CHEBI:29748"/>
        <dbReference type="ChEBI" id="CHEBI:76981"/>
        <dbReference type="EC" id="4.2.1.151"/>
    </reaction>
</comment>
<evidence type="ECO:0000256" key="2">
    <source>
        <dbReference type="ARBA" id="ARBA00022428"/>
    </source>
</evidence>
<dbReference type="SUPFAM" id="SSF53850">
    <property type="entry name" value="Periplasmic binding protein-like II"/>
    <property type="match status" value="1"/>
</dbReference>
<evidence type="ECO:0000256" key="1">
    <source>
        <dbReference type="ARBA" id="ARBA00004863"/>
    </source>
</evidence>
<gene>
    <name evidence="4" type="primary">mqnA</name>
    <name evidence="5" type="ORF">AAX29_01481</name>
    <name evidence="6" type="ORF">FE246_08140</name>
</gene>
<dbReference type="Proteomes" id="UP000308001">
    <property type="component" value="Unassembled WGS sequence"/>
</dbReference>
<evidence type="ECO:0000313" key="7">
    <source>
        <dbReference type="Proteomes" id="UP000093281"/>
    </source>
</evidence>
<dbReference type="RefSeq" id="WP_066186672.1">
    <property type="nucleotide sequence ID" value="NZ_LCUJ01000005.1"/>
</dbReference>
<proteinExistence type="inferred from homology"/>
<organism evidence="5 7">
    <name type="scientific">Aliarcobacter thereius</name>
    <dbReference type="NCBI Taxonomy" id="544718"/>
    <lineage>
        <taxon>Bacteria</taxon>
        <taxon>Pseudomonadati</taxon>
        <taxon>Campylobacterota</taxon>
        <taxon>Epsilonproteobacteria</taxon>
        <taxon>Campylobacterales</taxon>
        <taxon>Arcobacteraceae</taxon>
        <taxon>Aliarcobacter</taxon>
    </lineage>
</organism>
<keyword evidence="3 4" id="KW-0456">Lyase</keyword>
<dbReference type="OrthoDB" id="9810112at2"/>
<accession>A0A1C0B5Y1</accession>
<dbReference type="Proteomes" id="UP000093281">
    <property type="component" value="Unassembled WGS sequence"/>
</dbReference>
<dbReference type="UniPathway" id="UPA00079"/>
<reference evidence="6 8" key="3">
    <citation type="submission" date="2019-05" db="EMBL/GenBank/DDBJ databases">
        <title>Arcobacter cibarius and Arcobacter thereius providing challenges in identification an antibiotic susceptibility and Quinolone resistance.</title>
        <authorList>
            <person name="Busch A."/>
            <person name="Hanel I."/>
            <person name="Hotzel H."/>
            <person name="Tomaso H."/>
        </authorList>
    </citation>
    <scope>NUCLEOTIDE SEQUENCE [LARGE SCALE GENOMIC DNA]</scope>
    <source>
        <strain evidence="6 8">17CS1191_2</strain>
    </source>
</reference>
<evidence type="ECO:0000256" key="3">
    <source>
        <dbReference type="ARBA" id="ARBA00023239"/>
    </source>
</evidence>
<dbReference type="Pfam" id="PF02621">
    <property type="entry name" value="VitK2_biosynth"/>
    <property type="match status" value="1"/>
</dbReference>
<dbReference type="EMBL" id="VBUF01000004">
    <property type="protein sequence ID" value="TLS71572.1"/>
    <property type="molecule type" value="Genomic_DNA"/>
</dbReference>
<dbReference type="EMBL" id="LCUJ01000005">
    <property type="protein sequence ID" value="OCL98568.1"/>
    <property type="molecule type" value="Genomic_DNA"/>
</dbReference>